<dbReference type="PROSITE" id="PS50052">
    <property type="entry name" value="GUANYLATE_KINASE_2"/>
    <property type="match status" value="1"/>
</dbReference>
<dbReference type="SMART" id="SM00228">
    <property type="entry name" value="PDZ"/>
    <property type="match status" value="4"/>
</dbReference>
<dbReference type="InterPro" id="IPR008145">
    <property type="entry name" value="GK/Ca_channel_bsu"/>
</dbReference>
<evidence type="ECO:0000313" key="6">
    <source>
        <dbReference type="EMBL" id="KAJ8959227.1"/>
    </source>
</evidence>
<dbReference type="Pfam" id="PF07690">
    <property type="entry name" value="MFS_1"/>
    <property type="match status" value="1"/>
</dbReference>
<feature type="transmembrane region" description="Helical" evidence="3">
    <location>
        <begin position="2036"/>
        <end position="2059"/>
    </location>
</feature>
<dbReference type="CDD" id="cd11860">
    <property type="entry name" value="SH3_DLG5"/>
    <property type="match status" value="1"/>
</dbReference>
<dbReference type="InterPro" id="IPR035537">
    <property type="entry name" value="DLG5_SH3"/>
</dbReference>
<dbReference type="Gene3D" id="3.40.50.300">
    <property type="entry name" value="P-loop containing nucleotide triphosphate hydrolases"/>
    <property type="match status" value="1"/>
</dbReference>
<organism evidence="6 7">
    <name type="scientific">Aromia moschata</name>
    <dbReference type="NCBI Taxonomy" id="1265417"/>
    <lineage>
        <taxon>Eukaryota</taxon>
        <taxon>Metazoa</taxon>
        <taxon>Ecdysozoa</taxon>
        <taxon>Arthropoda</taxon>
        <taxon>Hexapoda</taxon>
        <taxon>Insecta</taxon>
        <taxon>Pterygota</taxon>
        <taxon>Neoptera</taxon>
        <taxon>Endopterygota</taxon>
        <taxon>Coleoptera</taxon>
        <taxon>Polyphaga</taxon>
        <taxon>Cucujiformia</taxon>
        <taxon>Chrysomeloidea</taxon>
        <taxon>Cerambycidae</taxon>
        <taxon>Cerambycinae</taxon>
        <taxon>Callichromatini</taxon>
        <taxon>Aromia</taxon>
    </lineage>
</organism>
<evidence type="ECO:0000259" key="4">
    <source>
        <dbReference type="PROSITE" id="PS50052"/>
    </source>
</evidence>
<evidence type="ECO:0000256" key="1">
    <source>
        <dbReference type="SAM" id="Coils"/>
    </source>
</evidence>
<sequence length="2158" mass="241978">AFHLGTLSRNYPTREYDALKQQFEKTNNELSTSRRRCDHALSDLDYYREQHRAVMNQLEVSSQDSASLRTKYAELLNENKQLQAENQRLCRELQEHNGNASDALYMSHTQALSKLEMAQDENARLNKQCEVLGQERGAAQRDCAGLKQQLVKLCKDYAKYREAHQKLQQQYEEAVNVTIKANKDIKRLTDERNATMAEYTLIMSERDTVHKEMEKLSDDLSQAMKKIKILDTSNQELQEEKRWPDVPAGVPQEGDRERLARTRQGSEGVQRLEGEVRRAGCHRRRRAPPPRKKTGDQTMKCGRLLDSLGALGDGQRRKEHMQEDARSIRRQRLDNLDQANQELESLRKSLDKAQTELAEAVQEAEVSKGRRDWAFSERDKIVLERESIRTLCDNMRKERDRAVSELAESAARVRRHQEAAQRAAEGDEGHARGSGDAPGARAQVPAEPRRRHRVLLAGTPRANHKVRDIVVELELTATDEEGLEFAGGRDFPGDGSVYVASVAPGSSAIGKLFPHDRILRVNDVDCSQASLRMVTEAIRSSMPVARVLVKRTRCARNEIRTTGEQVTKWIHTARLAPGCHGLSLKMGVYINRISEGSLAARDKSLTVGDRVLRINDKSMDDVGSAHEAMQVLNDDSTDVVNITTLKMSYPECPNVFTPVRRHKKENRSSQTEDWLAQEYKYGNQEKNNGGAWLKEKLDMMRGPWRHSKEDKKKYRNSSPNPIDYGHEQAIAELDLVLDSYHQGTIKRSGGQKRHSVQTKEEKNNGGTWPKARAPPILTPSGGTVVTRTKERPPLSLLATPKDNQGSYNNYRNSTPVPLSVAPSSMPPSCNRHSVYKSVDASHHFGMATDSFERIRSGNNVNRLSVNINSDNSLDFPVHRFVDKEVVTYYKKSNRSGVAKYGSDSERDSIVGGPHEIVPPHSRGHSQLFVTPRVHYPFHPHPHPHLNHSRESFSFEPFHHIHSPSVDMAGARRPPDLLESGGTFPERIGGYAYRLFPASPARLVSTGSIERGSSERGSPMPIFHVEVLSSPGDHSGTSNTTPKDYCPCGHKPVPGELRRVHIDKSNEPLGIQINCPETGGIFVSTVNENSLASRVGLQIGDQLLEVCGINMRNATYNLAANVLRQCGNSITMLVQYSPDKYQELGGAESCSGSTSESDDDDEEEADGEATPCNSPKEVRKTSSLQMKPSQLMIMQRQAQNISANSGASRTTEEPRYLCIETLKTSNLGISLVGGNAAGIFIHSVQPDSLAYHAGLRTGDQILEYNGSNLRAATAEEAAYELAKPADKVTVLAHYRIDKYNEIKDKPGDSLYVRCGFDRSGNEMTEPPQLSFSKDDVLYVDNTMFNGVPGQWRAWRLDGEGHRQQCGVIPSKYKVEEELLLRRGAGDAIEGRSTTTARRSFFRRKKHQRGGSGSSGLGSSSRDSKELASFCNLSPGWYSDSGSLHEDLSQVSYQRVERLQYPEFRPVLILGPLAECVADKLVSDFPDKFSRAATETRRCQPNQLDREIADGLILEYRRRGSCYECVTVAAVRAVAQSRLHCMLDGSVTTVERLHRHRIYPVVLLIKFKSTKQIREVKDARYSLDKLSGKAAKEMFEHGHKLEAEYRHLVTAVVSAGANVAHVCAQVKAAIDSEHRKSQWIPALRCINSTSSLSVLALRRQVPYDFDIKKMNEEPTCRRYRNKIVYYLGYITVEPVMVLYMMAFMLTNVIEQAFFVYKACTVNHGYNRTVCDNINEKQYENITKEVQVTVSTFHLWNNIAGHGVPIVLAFFLGAWSDRRGRKLPLLMGLLGKLYYSTMVVVNTTQTDWPLEYVVYTATIPMAFTGADVAIFAAAFTYLVDVSSPKNRTIRVTILEVCYLATMPTGIALGSYLFNKVVDKSYTIMFGINAVLLVLAVLYAFFRLDWRSNPKQRPLSEASNVFLDFFDYNHAVDTIATLCKKRPRGRRAYLLMLIVMMGLYTFQRDERDMMYLYCQLAFNWTLSQFSTFRTFQSGLQDVALLLAIPLMSTVLGWRDTVIIMIGAAAHTTARVFYSTADVNWVFYAGGVFASFGPIVAPVIRSMVSKIVSLSEKGKALAVLAVADNAISLVSGVAYSTLYNATIHYQPSSIFYLTMATQIGVFLLILFIHVKSDDGEFEREEAQSNNSVEDSENRNDSLDGITD</sequence>
<keyword evidence="7" id="KW-1185">Reference proteome</keyword>
<feature type="transmembrane region" description="Helical" evidence="3">
    <location>
        <begin position="1681"/>
        <end position="1703"/>
    </location>
</feature>
<keyword evidence="1" id="KW-0175">Coiled coil</keyword>
<feature type="compositionally biased region" description="Basic residues" evidence="2">
    <location>
        <begin position="1398"/>
        <end position="1407"/>
    </location>
</feature>
<feature type="transmembrane region" description="Helical" evidence="3">
    <location>
        <begin position="1996"/>
        <end position="2021"/>
    </location>
</feature>
<dbReference type="Pfam" id="PF00625">
    <property type="entry name" value="Guanylate_kin"/>
    <property type="match status" value="1"/>
</dbReference>
<dbReference type="GO" id="GO:0005886">
    <property type="term" value="C:plasma membrane"/>
    <property type="evidence" value="ECO:0007669"/>
    <property type="project" value="TreeGrafter"/>
</dbReference>
<name>A0AAV8Z7K9_9CUCU</name>
<feature type="domain" description="PDZ" evidence="5">
    <location>
        <begin position="569"/>
        <end position="648"/>
    </location>
</feature>
<feature type="transmembrane region" description="Helical" evidence="3">
    <location>
        <begin position="2105"/>
        <end position="2125"/>
    </location>
</feature>
<dbReference type="Gene3D" id="1.20.1250.20">
    <property type="entry name" value="MFS general substrate transporter like domains"/>
    <property type="match status" value="1"/>
</dbReference>
<feature type="domain" description="PDZ" evidence="5">
    <location>
        <begin position="470"/>
        <end position="553"/>
    </location>
</feature>
<evidence type="ECO:0000256" key="2">
    <source>
        <dbReference type="SAM" id="MobiDB-lite"/>
    </source>
</evidence>
<feature type="region of interest" description="Disordered" evidence="2">
    <location>
        <begin position="1143"/>
        <end position="1183"/>
    </location>
</feature>
<dbReference type="InterPro" id="IPR011701">
    <property type="entry name" value="MFS"/>
</dbReference>
<accession>A0AAV8Z7K9</accession>
<dbReference type="InterPro" id="IPR053004">
    <property type="entry name" value="MAGUK_Signaling_Regulators"/>
</dbReference>
<dbReference type="CDD" id="cd17386">
    <property type="entry name" value="MFS_SLC46"/>
    <property type="match status" value="1"/>
</dbReference>
<feature type="coiled-coil region" evidence="1">
    <location>
        <begin position="65"/>
        <end position="177"/>
    </location>
</feature>
<dbReference type="InterPro" id="IPR036034">
    <property type="entry name" value="PDZ_sf"/>
</dbReference>
<feature type="region of interest" description="Disordered" evidence="2">
    <location>
        <begin position="2133"/>
        <end position="2158"/>
    </location>
</feature>
<dbReference type="Pfam" id="PF00595">
    <property type="entry name" value="PDZ"/>
    <property type="match status" value="4"/>
</dbReference>
<dbReference type="SUPFAM" id="SSF103473">
    <property type="entry name" value="MFS general substrate transporter"/>
    <property type="match status" value="1"/>
</dbReference>
<reference evidence="6" key="1">
    <citation type="journal article" date="2023" name="Insect Mol. Biol.">
        <title>Genome sequencing provides insights into the evolution of gene families encoding plant cell wall-degrading enzymes in longhorned beetles.</title>
        <authorList>
            <person name="Shin N.R."/>
            <person name="Okamura Y."/>
            <person name="Kirsch R."/>
            <person name="Pauchet Y."/>
        </authorList>
    </citation>
    <scope>NUCLEOTIDE SEQUENCE</scope>
    <source>
        <strain evidence="6">AMC_N1</strain>
    </source>
</reference>
<dbReference type="CDD" id="cd06767">
    <property type="entry name" value="PDZ3_DLG5-like"/>
    <property type="match status" value="1"/>
</dbReference>
<dbReference type="InterPro" id="IPR036028">
    <property type="entry name" value="SH3-like_dom_sf"/>
</dbReference>
<dbReference type="InterPro" id="IPR008144">
    <property type="entry name" value="Guanylate_kin-like_dom"/>
</dbReference>
<dbReference type="GO" id="GO:0035331">
    <property type="term" value="P:negative regulation of hippo signaling"/>
    <property type="evidence" value="ECO:0007669"/>
    <property type="project" value="TreeGrafter"/>
</dbReference>
<feature type="region of interest" description="Disordered" evidence="2">
    <location>
        <begin position="236"/>
        <end position="297"/>
    </location>
</feature>
<feature type="region of interest" description="Disordered" evidence="2">
    <location>
        <begin position="409"/>
        <end position="450"/>
    </location>
</feature>
<feature type="transmembrane region" description="Helical" evidence="3">
    <location>
        <begin position="2071"/>
        <end position="2093"/>
    </location>
</feature>
<dbReference type="Gene3D" id="2.30.30.40">
    <property type="entry name" value="SH3 Domains"/>
    <property type="match status" value="1"/>
</dbReference>
<feature type="compositionally biased region" description="Low complexity" evidence="2">
    <location>
        <begin position="1144"/>
        <end position="1154"/>
    </location>
</feature>
<dbReference type="SUPFAM" id="SSF50044">
    <property type="entry name" value="SH3-domain"/>
    <property type="match status" value="1"/>
</dbReference>
<feature type="compositionally biased region" description="Basic and acidic residues" evidence="2">
    <location>
        <begin position="416"/>
        <end position="433"/>
    </location>
</feature>
<comment type="caution">
    <text evidence="6">The sequence shown here is derived from an EMBL/GenBank/DDBJ whole genome shotgun (WGS) entry which is preliminary data.</text>
</comment>
<dbReference type="InterPro" id="IPR036259">
    <property type="entry name" value="MFS_trans_sf"/>
</dbReference>
<proteinExistence type="predicted"/>
<feature type="transmembrane region" description="Helical" evidence="3">
    <location>
        <begin position="1877"/>
        <end position="1898"/>
    </location>
</feature>
<protein>
    <submittedName>
        <fullName evidence="6">Uncharacterized protein</fullName>
    </submittedName>
</protein>
<dbReference type="SUPFAM" id="SSF50156">
    <property type="entry name" value="PDZ domain-like"/>
    <property type="match status" value="4"/>
</dbReference>
<keyword evidence="3" id="KW-0812">Transmembrane</keyword>
<feature type="region of interest" description="Disordered" evidence="2">
    <location>
        <begin position="744"/>
        <end position="808"/>
    </location>
</feature>
<dbReference type="InterPro" id="IPR001478">
    <property type="entry name" value="PDZ"/>
</dbReference>
<dbReference type="InterPro" id="IPR027417">
    <property type="entry name" value="P-loop_NTPase"/>
</dbReference>
<keyword evidence="3" id="KW-1133">Transmembrane helix</keyword>
<feature type="compositionally biased region" description="Basic residues" evidence="2">
    <location>
        <begin position="279"/>
        <end position="292"/>
    </location>
</feature>
<evidence type="ECO:0000256" key="3">
    <source>
        <dbReference type="SAM" id="Phobius"/>
    </source>
</evidence>
<feature type="domain" description="PDZ" evidence="5">
    <location>
        <begin position="1058"/>
        <end position="1137"/>
    </location>
</feature>
<dbReference type="PROSITE" id="PS50106">
    <property type="entry name" value="PDZ"/>
    <property type="match status" value="4"/>
</dbReference>
<dbReference type="Proteomes" id="UP001162162">
    <property type="component" value="Unassembled WGS sequence"/>
</dbReference>
<feature type="transmembrane region" description="Helical" evidence="3">
    <location>
        <begin position="1810"/>
        <end position="1836"/>
    </location>
</feature>
<dbReference type="SUPFAM" id="SSF57997">
    <property type="entry name" value="Tropomyosin"/>
    <property type="match status" value="1"/>
</dbReference>
<dbReference type="EMBL" id="JAPWTK010000014">
    <property type="protein sequence ID" value="KAJ8959227.1"/>
    <property type="molecule type" value="Genomic_DNA"/>
</dbReference>
<dbReference type="GO" id="GO:0022857">
    <property type="term" value="F:transmembrane transporter activity"/>
    <property type="evidence" value="ECO:0007669"/>
    <property type="project" value="InterPro"/>
</dbReference>
<feature type="transmembrane region" description="Helical" evidence="3">
    <location>
        <begin position="1780"/>
        <end position="1798"/>
    </location>
</feature>
<evidence type="ECO:0000313" key="7">
    <source>
        <dbReference type="Proteomes" id="UP001162162"/>
    </source>
</evidence>
<feature type="transmembrane region" description="Helical" evidence="3">
    <location>
        <begin position="1848"/>
        <end position="1871"/>
    </location>
</feature>
<dbReference type="PANTHER" id="PTHR46360:SF1">
    <property type="entry name" value="DISKS LARGE HOMOLOG 5"/>
    <property type="match status" value="1"/>
</dbReference>
<feature type="transmembrane region" description="Helical" evidence="3">
    <location>
        <begin position="1944"/>
        <end position="1959"/>
    </location>
</feature>
<keyword evidence="3" id="KW-0472">Membrane</keyword>
<dbReference type="SUPFAM" id="SSF52540">
    <property type="entry name" value="P-loop containing nucleoside triphosphate hydrolases"/>
    <property type="match status" value="1"/>
</dbReference>
<gene>
    <name evidence="6" type="ORF">NQ318_022489</name>
</gene>
<dbReference type="Gene3D" id="2.30.42.10">
    <property type="match status" value="4"/>
</dbReference>
<feature type="non-terminal residue" evidence="6">
    <location>
        <position position="1"/>
    </location>
</feature>
<feature type="domain" description="Guanylate kinase-like" evidence="4">
    <location>
        <begin position="1462"/>
        <end position="1629"/>
    </location>
</feature>
<feature type="domain" description="PDZ" evidence="5">
    <location>
        <begin position="1215"/>
        <end position="1289"/>
    </location>
</feature>
<evidence type="ECO:0000259" key="5">
    <source>
        <dbReference type="PROSITE" id="PS50106"/>
    </source>
</evidence>
<dbReference type="SMART" id="SM00072">
    <property type="entry name" value="GuKc"/>
    <property type="match status" value="1"/>
</dbReference>
<feature type="compositionally biased region" description="Acidic residues" evidence="2">
    <location>
        <begin position="1155"/>
        <end position="1166"/>
    </location>
</feature>
<feature type="region of interest" description="Disordered" evidence="2">
    <location>
        <begin position="1397"/>
        <end position="1421"/>
    </location>
</feature>
<dbReference type="PANTHER" id="PTHR46360">
    <property type="entry name" value="DISKS LARGE HOMOLOG 5"/>
    <property type="match status" value="1"/>
</dbReference>